<evidence type="ECO:0000259" key="1">
    <source>
        <dbReference type="Pfam" id="PF02915"/>
    </source>
</evidence>
<protein>
    <submittedName>
        <fullName evidence="2">Ferritin family protein</fullName>
    </submittedName>
</protein>
<dbReference type="Gene3D" id="1.20.1260.10">
    <property type="match status" value="1"/>
</dbReference>
<dbReference type="GO" id="GO:0016491">
    <property type="term" value="F:oxidoreductase activity"/>
    <property type="evidence" value="ECO:0007669"/>
    <property type="project" value="InterPro"/>
</dbReference>
<name>A0A6N7XLJ0_9FIRM</name>
<dbReference type="PANTHER" id="PTHR33531">
    <property type="entry name" value="RUBRERYTHRIN SUBFAMILY"/>
    <property type="match status" value="1"/>
</dbReference>
<dbReference type="InterPro" id="IPR003251">
    <property type="entry name" value="Rr_diiron-bd_dom"/>
</dbReference>
<keyword evidence="3" id="KW-1185">Reference proteome</keyword>
<dbReference type="GO" id="GO:0046872">
    <property type="term" value="F:metal ion binding"/>
    <property type="evidence" value="ECO:0007669"/>
    <property type="project" value="InterPro"/>
</dbReference>
<dbReference type="CDD" id="cd01045">
    <property type="entry name" value="Ferritin_like_AB"/>
    <property type="match status" value="1"/>
</dbReference>
<organism evidence="2 3">
    <name type="scientific">Tissierella pigra</name>
    <dbReference type="NCBI Taxonomy" id="2607614"/>
    <lineage>
        <taxon>Bacteria</taxon>
        <taxon>Bacillati</taxon>
        <taxon>Bacillota</taxon>
        <taxon>Tissierellia</taxon>
        <taxon>Tissierellales</taxon>
        <taxon>Tissierellaceae</taxon>
        <taxon>Tissierella</taxon>
    </lineage>
</organism>
<sequence>MDKHEFKSVIEFAVNNEVEAYEFYRDAAIKVKDHHLKKTFEELAEEELNHKRFLEDFLKSGAKEIRIDETSDYKLAETIDKPKLTVEIQFTDAIALAIKNEEEAMDMYKNLSEISLDDEQKKLFIGLMKMEQMHKTRLEDVYVNIAYNEVW</sequence>
<dbReference type="RefSeq" id="WP_154442287.1">
    <property type="nucleotide sequence ID" value="NZ_VUNQ01000049.1"/>
</dbReference>
<dbReference type="PANTHER" id="PTHR33531:SF7">
    <property type="entry name" value="HYPOTHETICAL MEMBRANE PROTEIN, CONSERVED"/>
    <property type="match status" value="1"/>
</dbReference>
<evidence type="ECO:0000313" key="2">
    <source>
        <dbReference type="EMBL" id="MSU02961.1"/>
    </source>
</evidence>
<evidence type="ECO:0000313" key="3">
    <source>
        <dbReference type="Proteomes" id="UP000469523"/>
    </source>
</evidence>
<dbReference type="Pfam" id="PF02915">
    <property type="entry name" value="Rubrerythrin"/>
    <property type="match status" value="1"/>
</dbReference>
<dbReference type="InterPro" id="IPR012347">
    <property type="entry name" value="Ferritin-like"/>
</dbReference>
<dbReference type="AlphaFoldDB" id="A0A6N7XLJ0"/>
<proteinExistence type="predicted"/>
<dbReference type="EMBL" id="VUNQ01000049">
    <property type="protein sequence ID" value="MSU02961.1"/>
    <property type="molecule type" value="Genomic_DNA"/>
</dbReference>
<reference evidence="2 3" key="1">
    <citation type="submission" date="2019-09" db="EMBL/GenBank/DDBJ databases">
        <title>In-depth cultivation of the pig gut microbiome towards novel bacterial diversity and tailored functional studies.</title>
        <authorList>
            <person name="Wylensek D."/>
            <person name="Hitch T.C.A."/>
            <person name="Clavel T."/>
        </authorList>
    </citation>
    <scope>NUCLEOTIDE SEQUENCE [LARGE SCALE GENOMIC DNA]</scope>
    <source>
        <strain evidence="2 3">WCA3-693-APC-4?</strain>
    </source>
</reference>
<dbReference type="InterPro" id="IPR009078">
    <property type="entry name" value="Ferritin-like_SF"/>
</dbReference>
<dbReference type="SUPFAM" id="SSF47240">
    <property type="entry name" value="Ferritin-like"/>
    <property type="match status" value="1"/>
</dbReference>
<gene>
    <name evidence="2" type="ORF">FYJ83_15975</name>
</gene>
<dbReference type="Proteomes" id="UP000469523">
    <property type="component" value="Unassembled WGS sequence"/>
</dbReference>
<comment type="caution">
    <text evidence="2">The sequence shown here is derived from an EMBL/GenBank/DDBJ whole genome shotgun (WGS) entry which is preliminary data.</text>
</comment>
<feature type="domain" description="Rubrerythrin diiron-binding" evidence="1">
    <location>
        <begin position="10"/>
        <end position="141"/>
    </location>
</feature>
<accession>A0A6N7XLJ0</accession>